<keyword evidence="2 3" id="KW-0067">ATP-binding</keyword>
<dbReference type="Proteomes" id="UP001470230">
    <property type="component" value="Unassembled WGS sequence"/>
</dbReference>
<dbReference type="SUPFAM" id="SSF56112">
    <property type="entry name" value="Protein kinase-like (PK-like)"/>
    <property type="match status" value="1"/>
</dbReference>
<dbReference type="PROSITE" id="PS50011">
    <property type="entry name" value="PROTEIN_KINASE_DOM"/>
    <property type="match status" value="1"/>
</dbReference>
<feature type="region of interest" description="Disordered" evidence="4">
    <location>
        <begin position="288"/>
        <end position="307"/>
    </location>
</feature>
<organism evidence="6 7">
    <name type="scientific">Tritrichomonas musculus</name>
    <dbReference type="NCBI Taxonomy" id="1915356"/>
    <lineage>
        <taxon>Eukaryota</taxon>
        <taxon>Metamonada</taxon>
        <taxon>Parabasalia</taxon>
        <taxon>Tritrichomonadida</taxon>
        <taxon>Tritrichomonadidae</taxon>
        <taxon>Tritrichomonas</taxon>
    </lineage>
</organism>
<dbReference type="PANTHER" id="PTHR24346">
    <property type="entry name" value="MAP/MICROTUBULE AFFINITY-REGULATING KINASE"/>
    <property type="match status" value="1"/>
</dbReference>
<accession>A0ABR2JLJ9</accession>
<protein>
    <recommendedName>
        <fullName evidence="5">Protein kinase domain-containing protein</fullName>
    </recommendedName>
</protein>
<sequence>MTVIGEYILNDVIGQGTFASVRVAEHKTTHTQVAVKIIPRHNFADPDHVDRFKREVDLIKDLDHPFIAEFFEVLEDDENFYIIMEYVQNGNMLNYVNTNGELSEEQARHYFCQLISVLEYLHVDKKIAHRDLKAENVLLDRHDNIRLIDFGLSNTFSKENQFLKTACGSPAYASPEMIKGEPYTIASDYWSAGILLYAMVVGELPFEDDNIQRLLQKIIKTQPKYPNSLSFQLRDLLNRLLEKDPSKRITLKKIKEHPWFSQYEYMLIKDSSAWRINPTTASIGEAGNEKSVLSNRNRGASSGMDPIDRDIVSSMTDLGYDCSTLVSSILCGEITPLTAVYRMLRKEKIIDLVGLASEAIYGKDSGKQSGISPKFRDDKARMAARKRKSLGPPVHEPPGKGNRLKLPPRIPFTSIGANNNTEGTTSLRSPRASMHKKNISLSARPSLGLEKNEPDNEEEKENDQIETEKNENEIEGENEGEIDIEANFENDGGENCHTPNRANAVVSFIQSQANPNQGATPLLQSANMSKKSVTKPNVGITPLIQRKKRTSVRNSSLPRAKSLNLY</sequence>
<feature type="region of interest" description="Disordered" evidence="4">
    <location>
        <begin position="545"/>
        <end position="566"/>
    </location>
</feature>
<feature type="compositionally biased region" description="Polar residues" evidence="4">
    <location>
        <begin position="415"/>
        <end position="428"/>
    </location>
</feature>
<dbReference type="PANTHER" id="PTHR24346:SF30">
    <property type="entry name" value="MATERNAL EMBRYONIC LEUCINE ZIPPER KINASE"/>
    <property type="match status" value="1"/>
</dbReference>
<dbReference type="InterPro" id="IPR011009">
    <property type="entry name" value="Kinase-like_dom_sf"/>
</dbReference>
<reference evidence="6 7" key="1">
    <citation type="submission" date="2024-04" db="EMBL/GenBank/DDBJ databases">
        <title>Tritrichomonas musculus Genome.</title>
        <authorList>
            <person name="Alves-Ferreira E."/>
            <person name="Grigg M."/>
            <person name="Lorenzi H."/>
            <person name="Galac M."/>
        </authorList>
    </citation>
    <scope>NUCLEOTIDE SEQUENCE [LARGE SCALE GENOMIC DNA]</scope>
    <source>
        <strain evidence="6 7">EAF2021</strain>
    </source>
</reference>
<dbReference type="InterPro" id="IPR000719">
    <property type="entry name" value="Prot_kinase_dom"/>
</dbReference>
<dbReference type="CDD" id="cd14003">
    <property type="entry name" value="STKc_AMPK-like"/>
    <property type="match status" value="1"/>
</dbReference>
<gene>
    <name evidence="6" type="ORF">M9Y10_005236</name>
</gene>
<feature type="compositionally biased region" description="Basic and acidic residues" evidence="4">
    <location>
        <begin position="462"/>
        <end position="472"/>
    </location>
</feature>
<dbReference type="Pfam" id="PF00069">
    <property type="entry name" value="Pkinase"/>
    <property type="match status" value="1"/>
</dbReference>
<evidence type="ECO:0000256" key="4">
    <source>
        <dbReference type="SAM" id="MobiDB-lite"/>
    </source>
</evidence>
<evidence type="ECO:0000256" key="1">
    <source>
        <dbReference type="ARBA" id="ARBA00022741"/>
    </source>
</evidence>
<dbReference type="SMART" id="SM00220">
    <property type="entry name" value="S_TKc"/>
    <property type="match status" value="1"/>
</dbReference>
<dbReference type="Gene3D" id="1.10.510.10">
    <property type="entry name" value="Transferase(Phosphotransferase) domain 1"/>
    <property type="match status" value="1"/>
</dbReference>
<dbReference type="PROSITE" id="PS00108">
    <property type="entry name" value="PROTEIN_KINASE_ST"/>
    <property type="match status" value="1"/>
</dbReference>
<feature type="binding site" evidence="3">
    <location>
        <position position="36"/>
    </location>
    <ligand>
        <name>ATP</name>
        <dbReference type="ChEBI" id="CHEBI:30616"/>
    </ligand>
</feature>
<evidence type="ECO:0000259" key="5">
    <source>
        <dbReference type="PROSITE" id="PS50011"/>
    </source>
</evidence>
<feature type="region of interest" description="Disordered" evidence="4">
    <location>
        <begin position="366"/>
        <end position="479"/>
    </location>
</feature>
<proteinExistence type="predicted"/>
<evidence type="ECO:0000313" key="6">
    <source>
        <dbReference type="EMBL" id="KAK8878463.1"/>
    </source>
</evidence>
<keyword evidence="7" id="KW-1185">Reference proteome</keyword>
<dbReference type="InterPro" id="IPR008271">
    <property type="entry name" value="Ser/Thr_kinase_AS"/>
</dbReference>
<comment type="caution">
    <text evidence="6">The sequence shown here is derived from an EMBL/GenBank/DDBJ whole genome shotgun (WGS) entry which is preliminary data.</text>
</comment>
<dbReference type="InterPro" id="IPR017441">
    <property type="entry name" value="Protein_kinase_ATP_BS"/>
</dbReference>
<evidence type="ECO:0000313" key="7">
    <source>
        <dbReference type="Proteomes" id="UP001470230"/>
    </source>
</evidence>
<keyword evidence="1 3" id="KW-0547">Nucleotide-binding</keyword>
<feature type="domain" description="Protein kinase" evidence="5">
    <location>
        <begin position="7"/>
        <end position="260"/>
    </location>
</feature>
<name>A0ABR2JLJ9_9EUKA</name>
<dbReference type="EMBL" id="JAPFFF010000011">
    <property type="protein sequence ID" value="KAK8878463.1"/>
    <property type="molecule type" value="Genomic_DNA"/>
</dbReference>
<evidence type="ECO:0000256" key="3">
    <source>
        <dbReference type="PROSITE-ProRule" id="PRU10141"/>
    </source>
</evidence>
<feature type="compositionally biased region" description="Polar residues" evidence="4">
    <location>
        <begin position="291"/>
        <end position="300"/>
    </location>
</feature>
<evidence type="ECO:0000256" key="2">
    <source>
        <dbReference type="ARBA" id="ARBA00022840"/>
    </source>
</evidence>
<dbReference type="PROSITE" id="PS00107">
    <property type="entry name" value="PROTEIN_KINASE_ATP"/>
    <property type="match status" value="1"/>
</dbReference>